<dbReference type="EMBL" id="FQXV01000013">
    <property type="protein sequence ID" value="SHI19250.1"/>
    <property type="molecule type" value="Genomic_DNA"/>
</dbReference>
<sequence length="233" mass="26288">MYFNWDRDTIRWYTNSEKYTGFFKKLAEAIAPMVADCKTLCDLGCGLALFDFEIAPRFDAVDCLDINKAALSAVSERAQERGIDNIHTLLQDCDALSGAWDAVYMSFFGSRELDRYLPFCKKLVAVVAAASNTELFPKRGRGFTRNTDGDTREYLDTKGIPYALTTMRLEFGQPFTSIEDAAHFQRTYAPYASDGEIDTFLAQKLVKTESAEFPYYIPREKSVGIFELKGGLV</sequence>
<dbReference type="InterPro" id="IPR041698">
    <property type="entry name" value="Methyltransf_25"/>
</dbReference>
<dbReference type="InterPro" id="IPR029063">
    <property type="entry name" value="SAM-dependent_MTases_sf"/>
</dbReference>
<evidence type="ECO:0000313" key="2">
    <source>
        <dbReference type="EMBL" id="SHI19250.1"/>
    </source>
</evidence>
<accession>A0A1M5Z4W6</accession>
<feature type="domain" description="Methyltransferase" evidence="1">
    <location>
        <begin position="42"/>
        <end position="107"/>
    </location>
</feature>
<evidence type="ECO:0000313" key="3">
    <source>
        <dbReference type="Proteomes" id="UP000183995"/>
    </source>
</evidence>
<dbReference type="Gene3D" id="3.40.50.150">
    <property type="entry name" value="Vaccinia Virus protein VP39"/>
    <property type="match status" value="1"/>
</dbReference>
<reference evidence="2 3" key="1">
    <citation type="submission" date="2016-11" db="EMBL/GenBank/DDBJ databases">
        <authorList>
            <person name="Jaros S."/>
            <person name="Januszkiewicz K."/>
            <person name="Wedrychowicz H."/>
        </authorList>
    </citation>
    <scope>NUCLEOTIDE SEQUENCE [LARGE SCALE GENOMIC DNA]</scope>
    <source>
        <strain evidence="2 3">DSM 10068</strain>
    </source>
</reference>
<dbReference type="STRING" id="1123282.SAMN02745823_03234"/>
<dbReference type="Pfam" id="PF13649">
    <property type="entry name" value="Methyltransf_25"/>
    <property type="match status" value="1"/>
</dbReference>
<proteinExistence type="predicted"/>
<protein>
    <recommendedName>
        <fullName evidence="1">Methyltransferase domain-containing protein</fullName>
    </recommendedName>
</protein>
<dbReference type="OrthoDB" id="47144at2"/>
<organism evidence="2 3">
    <name type="scientific">Sporobacter termitidis DSM 10068</name>
    <dbReference type="NCBI Taxonomy" id="1123282"/>
    <lineage>
        <taxon>Bacteria</taxon>
        <taxon>Bacillati</taxon>
        <taxon>Bacillota</taxon>
        <taxon>Clostridia</taxon>
        <taxon>Eubacteriales</taxon>
        <taxon>Oscillospiraceae</taxon>
        <taxon>Sporobacter</taxon>
    </lineage>
</organism>
<dbReference type="Proteomes" id="UP000183995">
    <property type="component" value="Unassembled WGS sequence"/>
</dbReference>
<name>A0A1M5Z4W6_9FIRM</name>
<dbReference type="RefSeq" id="WP_073081174.1">
    <property type="nucleotide sequence ID" value="NZ_FQXV01000013.1"/>
</dbReference>
<dbReference type="SUPFAM" id="SSF53335">
    <property type="entry name" value="S-adenosyl-L-methionine-dependent methyltransferases"/>
    <property type="match status" value="1"/>
</dbReference>
<keyword evidence="3" id="KW-1185">Reference proteome</keyword>
<dbReference type="CDD" id="cd02440">
    <property type="entry name" value="AdoMet_MTases"/>
    <property type="match status" value="1"/>
</dbReference>
<gene>
    <name evidence="2" type="ORF">SAMN02745823_03234</name>
</gene>
<dbReference type="AlphaFoldDB" id="A0A1M5Z4W6"/>
<evidence type="ECO:0000259" key="1">
    <source>
        <dbReference type="Pfam" id="PF13649"/>
    </source>
</evidence>